<sequence>MTTSTPQRGTIIPELVSPLWKSSVVSGLLAIILGVIVLAWPGKTLLVTAILFGAYLLISGIAQVVFAFAIHASAGSRVLMFISGAASIVLGFLALKSFGGNESDGGLTAIMLLAIWIGVGFIFRGVATTGTAVGDPDLPGRGWAIFFGVITTLAGIVMMVAPFSSIVMLTLVVGAWLIVLGAFEIGSALALKKEAGKSPV</sequence>
<dbReference type="AlphaFoldDB" id="A0A2G5P764"/>
<evidence type="ECO:0000313" key="2">
    <source>
        <dbReference type="EMBL" id="PIB74209.1"/>
    </source>
</evidence>
<evidence type="ECO:0000256" key="1">
    <source>
        <dbReference type="SAM" id="Phobius"/>
    </source>
</evidence>
<dbReference type="Pfam" id="PF03729">
    <property type="entry name" value="DUF308"/>
    <property type="match status" value="2"/>
</dbReference>
<protein>
    <recommendedName>
        <fullName evidence="4">HdeD family acid-resistance protein</fullName>
    </recommendedName>
</protein>
<dbReference type="PANTHER" id="PTHR34989">
    <property type="entry name" value="PROTEIN HDED"/>
    <property type="match status" value="1"/>
</dbReference>
<feature type="transmembrane region" description="Helical" evidence="1">
    <location>
        <begin position="20"/>
        <end position="40"/>
    </location>
</feature>
<accession>A0A2G5P764</accession>
<feature type="transmembrane region" description="Helical" evidence="1">
    <location>
        <begin position="47"/>
        <end position="72"/>
    </location>
</feature>
<keyword evidence="1" id="KW-0472">Membrane</keyword>
<organism evidence="2 3">
    <name type="scientific">Mycolicibacterium brumae</name>
    <dbReference type="NCBI Taxonomy" id="85968"/>
    <lineage>
        <taxon>Bacteria</taxon>
        <taxon>Bacillati</taxon>
        <taxon>Actinomycetota</taxon>
        <taxon>Actinomycetes</taxon>
        <taxon>Mycobacteriales</taxon>
        <taxon>Mycobacteriaceae</taxon>
        <taxon>Mycolicibacterium</taxon>
    </lineage>
</organism>
<feature type="transmembrane region" description="Helical" evidence="1">
    <location>
        <begin position="107"/>
        <end position="123"/>
    </location>
</feature>
<dbReference type="InterPro" id="IPR052712">
    <property type="entry name" value="Acid_resist_chaperone_HdeD"/>
</dbReference>
<dbReference type="InterPro" id="IPR005325">
    <property type="entry name" value="DUF308_memb"/>
</dbReference>
<gene>
    <name evidence="2" type="ORF">CQY22_014005</name>
</gene>
<comment type="caution">
    <text evidence="2">The sequence shown here is derived from an EMBL/GenBank/DDBJ whole genome shotgun (WGS) entry which is preliminary data.</text>
</comment>
<evidence type="ECO:0000313" key="3">
    <source>
        <dbReference type="Proteomes" id="UP000230551"/>
    </source>
</evidence>
<keyword evidence="1" id="KW-0812">Transmembrane</keyword>
<name>A0A2G5P764_9MYCO</name>
<dbReference type="PANTHER" id="PTHR34989:SF1">
    <property type="entry name" value="PROTEIN HDED"/>
    <property type="match status" value="1"/>
</dbReference>
<evidence type="ECO:0008006" key="4">
    <source>
        <dbReference type="Google" id="ProtNLM"/>
    </source>
</evidence>
<dbReference type="OrthoDB" id="3577181at2"/>
<keyword evidence="1" id="KW-1133">Transmembrane helix</keyword>
<feature type="transmembrane region" description="Helical" evidence="1">
    <location>
        <begin position="168"/>
        <end position="191"/>
    </location>
</feature>
<dbReference type="GO" id="GO:0005886">
    <property type="term" value="C:plasma membrane"/>
    <property type="evidence" value="ECO:0007669"/>
    <property type="project" value="TreeGrafter"/>
</dbReference>
<feature type="transmembrane region" description="Helical" evidence="1">
    <location>
        <begin position="143"/>
        <end position="161"/>
    </location>
</feature>
<feature type="transmembrane region" description="Helical" evidence="1">
    <location>
        <begin position="78"/>
        <end position="95"/>
    </location>
</feature>
<reference evidence="2 3" key="1">
    <citation type="journal article" date="2017" name="Infect. Genet. Evol.">
        <title>The new phylogeny of the genus Mycobacterium: The old and the news.</title>
        <authorList>
            <person name="Tortoli E."/>
            <person name="Fedrizzi T."/>
            <person name="Meehan C.J."/>
            <person name="Trovato A."/>
            <person name="Grottola A."/>
            <person name="Giacobazzi E."/>
            <person name="Serpini G.F."/>
            <person name="Tagliazucchi S."/>
            <person name="Fabio A."/>
            <person name="Bettua C."/>
            <person name="Bertorelli R."/>
            <person name="Frascaro F."/>
            <person name="De Sanctis V."/>
            <person name="Pecorari M."/>
            <person name="Jousson O."/>
            <person name="Segata N."/>
            <person name="Cirillo D.M."/>
        </authorList>
    </citation>
    <scope>NUCLEOTIDE SEQUENCE [LARGE SCALE GENOMIC DNA]</scope>
    <source>
        <strain evidence="2 3">CIP1034565</strain>
    </source>
</reference>
<dbReference type="STRING" id="85968.GCA_900073015_00633"/>
<proteinExistence type="predicted"/>
<dbReference type="Proteomes" id="UP000230551">
    <property type="component" value="Unassembled WGS sequence"/>
</dbReference>
<dbReference type="EMBL" id="PDCN02000019">
    <property type="protein sequence ID" value="PIB74209.1"/>
    <property type="molecule type" value="Genomic_DNA"/>
</dbReference>
<keyword evidence="3" id="KW-1185">Reference proteome</keyword>